<sequence>MAIATSTTRMLTACLLLYLCLFTAPSSCSSSTSAAGMVEGSKHGITVNPNDLPLYYKDDGYHGQEEVKNKVEVMMMMKKKTRKVLMMDVADYDETGANSKHDPRKGRHP</sequence>
<keyword evidence="3" id="KW-1185">Reference proteome</keyword>
<dbReference type="AlphaFoldDB" id="A0AAV2D589"/>
<protein>
    <submittedName>
        <fullName evidence="2">Uncharacterized protein</fullName>
    </submittedName>
</protein>
<feature type="chain" id="PRO_5043348564" evidence="1">
    <location>
        <begin position="29"/>
        <end position="109"/>
    </location>
</feature>
<gene>
    <name evidence="2" type="ORF">LTRI10_LOCUS10620</name>
</gene>
<organism evidence="2 3">
    <name type="scientific">Linum trigynum</name>
    <dbReference type="NCBI Taxonomy" id="586398"/>
    <lineage>
        <taxon>Eukaryota</taxon>
        <taxon>Viridiplantae</taxon>
        <taxon>Streptophyta</taxon>
        <taxon>Embryophyta</taxon>
        <taxon>Tracheophyta</taxon>
        <taxon>Spermatophyta</taxon>
        <taxon>Magnoliopsida</taxon>
        <taxon>eudicotyledons</taxon>
        <taxon>Gunneridae</taxon>
        <taxon>Pentapetalae</taxon>
        <taxon>rosids</taxon>
        <taxon>fabids</taxon>
        <taxon>Malpighiales</taxon>
        <taxon>Linaceae</taxon>
        <taxon>Linum</taxon>
    </lineage>
</organism>
<dbReference type="EMBL" id="OZ034815">
    <property type="protein sequence ID" value="CAL1366409.1"/>
    <property type="molecule type" value="Genomic_DNA"/>
</dbReference>
<dbReference type="PANTHER" id="PTHR34467">
    <property type="entry name" value="TRANSMEMBRANE PROTEIN"/>
    <property type="match status" value="1"/>
</dbReference>
<accession>A0AAV2D589</accession>
<reference evidence="2 3" key="1">
    <citation type="submission" date="2024-04" db="EMBL/GenBank/DDBJ databases">
        <authorList>
            <person name="Fracassetti M."/>
        </authorList>
    </citation>
    <scope>NUCLEOTIDE SEQUENCE [LARGE SCALE GENOMIC DNA]</scope>
</reference>
<feature type="signal peptide" evidence="1">
    <location>
        <begin position="1"/>
        <end position="28"/>
    </location>
</feature>
<evidence type="ECO:0000313" key="2">
    <source>
        <dbReference type="EMBL" id="CAL1366409.1"/>
    </source>
</evidence>
<keyword evidence="1" id="KW-0732">Signal</keyword>
<evidence type="ECO:0000256" key="1">
    <source>
        <dbReference type="SAM" id="SignalP"/>
    </source>
</evidence>
<proteinExistence type="predicted"/>
<dbReference type="Proteomes" id="UP001497516">
    <property type="component" value="Chromosome 2"/>
</dbReference>
<name>A0AAV2D589_9ROSI</name>
<dbReference type="PANTHER" id="PTHR34467:SF1">
    <property type="entry name" value="OS05G0542300 PROTEIN"/>
    <property type="match status" value="1"/>
</dbReference>
<evidence type="ECO:0000313" key="3">
    <source>
        <dbReference type="Proteomes" id="UP001497516"/>
    </source>
</evidence>